<comment type="caution">
    <text evidence="3">The sequence shown here is derived from an EMBL/GenBank/DDBJ whole genome shotgun (WGS) entry which is preliminary data.</text>
</comment>
<dbReference type="eggNOG" id="ENOG5031438">
    <property type="taxonomic scope" value="Bacteria"/>
</dbReference>
<feature type="chain" id="PRO_5001647826" evidence="2">
    <location>
        <begin position="22"/>
        <end position="105"/>
    </location>
</feature>
<gene>
    <name evidence="3" type="ORF">O9A_00546</name>
</gene>
<dbReference type="PATRIC" id="fig|1134510.3.peg.637"/>
<sequence>MNMKYFITASATFVSISLAQAATASLVATQRLVEGVSSSRIFFSDAHKNKSLGEVLRIEFSCLGNNQGKAVELITVASSLVKGKGLKSERRRGGRPRFSRGPMSF</sequence>
<keyword evidence="4" id="KW-1185">Reference proteome</keyword>
<evidence type="ECO:0000256" key="1">
    <source>
        <dbReference type="SAM" id="MobiDB-lite"/>
    </source>
</evidence>
<dbReference type="HOGENOM" id="CLU_170132_0_0_5"/>
<protein>
    <submittedName>
        <fullName evidence="3">Uncharacterized protein</fullName>
    </submittedName>
</protein>
<dbReference type="AlphaFoldDB" id="A0A067WG31"/>
<reference evidence="3 4" key="1">
    <citation type="submission" date="2012-04" db="EMBL/GenBank/DDBJ databases">
        <title>The Genome Sequence of Bartonella koehlerae C-29.</title>
        <authorList>
            <consortium name="The Broad Institute Genome Sequencing Platform"/>
            <consortium name="The Broad Institute Genome Sequencing Center for Infectious Disease"/>
            <person name="Feldgarden M."/>
            <person name="Kirby J."/>
            <person name="Kosoy M."/>
            <person name="Birtles R."/>
            <person name="Probert W.S."/>
            <person name="Chiaraviglio L."/>
            <person name="Walker B."/>
            <person name="Young S.K."/>
            <person name="Zeng Q."/>
            <person name="Gargeya S."/>
            <person name="Fitzgerald M."/>
            <person name="Haas B."/>
            <person name="Abouelleil A."/>
            <person name="Alvarado L."/>
            <person name="Arachchi H.M."/>
            <person name="Berlin A.M."/>
            <person name="Chapman S.B."/>
            <person name="Goldberg J."/>
            <person name="Griggs A."/>
            <person name="Gujja S."/>
            <person name="Hansen M."/>
            <person name="Howarth C."/>
            <person name="Imamovic A."/>
            <person name="Larimer J."/>
            <person name="McCowen C."/>
            <person name="Montmayeur A."/>
            <person name="Murphy C."/>
            <person name="Neiman D."/>
            <person name="Pearson M."/>
            <person name="Priest M."/>
            <person name="Roberts A."/>
            <person name="Saif S."/>
            <person name="Shea T."/>
            <person name="Sisk P."/>
            <person name="Sykes S."/>
            <person name="Wortman J."/>
            <person name="Nusbaum C."/>
            <person name="Birren B."/>
        </authorList>
    </citation>
    <scope>NUCLEOTIDE SEQUENCE [LARGE SCALE GENOMIC DNA]</scope>
    <source>
        <strain evidence="3 4">C-29</strain>
    </source>
</reference>
<dbReference type="RefSeq" id="WP_034458549.1">
    <property type="nucleotide sequence ID" value="NZ_CADEAH010000001.1"/>
</dbReference>
<evidence type="ECO:0000256" key="2">
    <source>
        <dbReference type="SAM" id="SignalP"/>
    </source>
</evidence>
<evidence type="ECO:0000313" key="3">
    <source>
        <dbReference type="EMBL" id="KEC55768.1"/>
    </source>
</evidence>
<dbReference type="OrthoDB" id="7926368at2"/>
<accession>A0A067WG31</accession>
<proteinExistence type="predicted"/>
<evidence type="ECO:0000313" key="4">
    <source>
        <dbReference type="Proteomes" id="UP000027015"/>
    </source>
</evidence>
<dbReference type="EMBL" id="AHPL01000006">
    <property type="protein sequence ID" value="KEC55768.1"/>
    <property type="molecule type" value="Genomic_DNA"/>
</dbReference>
<feature type="region of interest" description="Disordered" evidence="1">
    <location>
        <begin position="85"/>
        <end position="105"/>
    </location>
</feature>
<organism evidence="3 4">
    <name type="scientific">Bartonella koehlerae C-29</name>
    <dbReference type="NCBI Taxonomy" id="1134510"/>
    <lineage>
        <taxon>Bacteria</taxon>
        <taxon>Pseudomonadati</taxon>
        <taxon>Pseudomonadota</taxon>
        <taxon>Alphaproteobacteria</taxon>
        <taxon>Hyphomicrobiales</taxon>
        <taxon>Bartonellaceae</taxon>
        <taxon>Bartonella</taxon>
    </lineage>
</organism>
<keyword evidence="2" id="KW-0732">Signal</keyword>
<feature type="compositionally biased region" description="Basic residues" evidence="1">
    <location>
        <begin position="89"/>
        <end position="98"/>
    </location>
</feature>
<name>A0A067WG31_9HYPH</name>
<dbReference type="Proteomes" id="UP000027015">
    <property type="component" value="Unassembled WGS sequence"/>
</dbReference>
<feature type="signal peptide" evidence="2">
    <location>
        <begin position="1"/>
        <end position="21"/>
    </location>
</feature>